<keyword evidence="1" id="KW-0812">Transmembrane</keyword>
<sequence>MSVKVWKKIVRLQRNFFWGGVKGASKIAWVSWEV</sequence>
<accession>A0A392VE68</accession>
<name>A0A392VE68_9FABA</name>
<organism evidence="1 2">
    <name type="scientific">Trifolium medium</name>
    <dbReference type="NCBI Taxonomy" id="97028"/>
    <lineage>
        <taxon>Eukaryota</taxon>
        <taxon>Viridiplantae</taxon>
        <taxon>Streptophyta</taxon>
        <taxon>Embryophyta</taxon>
        <taxon>Tracheophyta</taxon>
        <taxon>Spermatophyta</taxon>
        <taxon>Magnoliopsida</taxon>
        <taxon>eudicotyledons</taxon>
        <taxon>Gunneridae</taxon>
        <taxon>Pentapetalae</taxon>
        <taxon>rosids</taxon>
        <taxon>fabids</taxon>
        <taxon>Fabales</taxon>
        <taxon>Fabaceae</taxon>
        <taxon>Papilionoideae</taxon>
        <taxon>50 kb inversion clade</taxon>
        <taxon>NPAAA clade</taxon>
        <taxon>Hologalegina</taxon>
        <taxon>IRL clade</taxon>
        <taxon>Trifolieae</taxon>
        <taxon>Trifolium</taxon>
    </lineage>
</organism>
<dbReference type="AlphaFoldDB" id="A0A392VE68"/>
<evidence type="ECO:0000313" key="1">
    <source>
        <dbReference type="EMBL" id="MCI86676.1"/>
    </source>
</evidence>
<comment type="caution">
    <text evidence="1">The sequence shown here is derived from an EMBL/GenBank/DDBJ whole genome shotgun (WGS) entry which is preliminary data.</text>
</comment>
<proteinExistence type="predicted"/>
<dbReference type="EMBL" id="LXQA011147013">
    <property type="protein sequence ID" value="MCI86676.1"/>
    <property type="molecule type" value="Genomic_DNA"/>
</dbReference>
<reference evidence="1 2" key="1">
    <citation type="journal article" date="2018" name="Front. Plant Sci.">
        <title>Red Clover (Trifolium pratense) and Zigzag Clover (T. medium) - A Picture of Genomic Similarities and Differences.</title>
        <authorList>
            <person name="Dluhosova J."/>
            <person name="Istvanek J."/>
            <person name="Nedelnik J."/>
            <person name="Repkova J."/>
        </authorList>
    </citation>
    <scope>NUCLEOTIDE SEQUENCE [LARGE SCALE GENOMIC DNA]</scope>
    <source>
        <strain evidence="2">cv. 10/8</strain>
        <tissue evidence="1">Leaf</tissue>
    </source>
</reference>
<keyword evidence="1" id="KW-0472">Membrane</keyword>
<feature type="non-terminal residue" evidence="1">
    <location>
        <position position="34"/>
    </location>
</feature>
<evidence type="ECO:0000313" key="2">
    <source>
        <dbReference type="Proteomes" id="UP000265520"/>
    </source>
</evidence>
<dbReference type="Proteomes" id="UP000265520">
    <property type="component" value="Unassembled WGS sequence"/>
</dbReference>
<protein>
    <submittedName>
        <fullName evidence="1">Putative transmembrane protein</fullName>
    </submittedName>
</protein>
<keyword evidence="2" id="KW-1185">Reference proteome</keyword>